<evidence type="ECO:0000313" key="2">
    <source>
        <dbReference type="Proteomes" id="UP001558632"/>
    </source>
</evidence>
<dbReference type="Proteomes" id="UP001558632">
    <property type="component" value="Unassembled WGS sequence"/>
</dbReference>
<dbReference type="EMBL" id="JBEUSY010000412">
    <property type="protein sequence ID" value="KAL1234330.1"/>
    <property type="molecule type" value="Genomic_DNA"/>
</dbReference>
<keyword evidence="2" id="KW-1185">Reference proteome</keyword>
<protein>
    <submittedName>
        <fullName evidence="1">Protease HtpX</fullName>
    </submittedName>
</protein>
<accession>A0ABR3KET9</accession>
<reference evidence="1 2" key="1">
    <citation type="submission" date="2024-07" db="EMBL/GenBank/DDBJ databases">
        <title>Enhanced genomic and transcriptomic resources for Trichinella pseudospiralis and T. spiralis underpin the discovery of pronounced molecular differences between stages and species.</title>
        <authorList>
            <person name="Pasi K.K."/>
            <person name="La Rosa G."/>
            <person name="Gomez-Morales M.A."/>
            <person name="Tosini F."/>
            <person name="Sumanam S."/>
            <person name="Young N.D."/>
            <person name="Chang B.C."/>
            <person name="Robin G.B."/>
        </authorList>
    </citation>
    <scope>NUCLEOTIDE SEQUENCE [LARGE SCALE GENOMIC DNA]</scope>
    <source>
        <strain evidence="1">ISS534</strain>
    </source>
</reference>
<comment type="caution">
    <text evidence="1">The sequence shown here is derived from an EMBL/GenBank/DDBJ whole genome shotgun (WGS) entry which is preliminary data.</text>
</comment>
<proteinExistence type="predicted"/>
<gene>
    <name evidence="1" type="ORF">TSPI_09138</name>
</gene>
<dbReference type="GO" id="GO:0008233">
    <property type="term" value="F:peptidase activity"/>
    <property type="evidence" value="ECO:0007669"/>
    <property type="project" value="UniProtKB-KW"/>
</dbReference>
<sequence>MKFESYRRSSNLAADDVHENFVMGFVFVLNASVVCDVSDKWNADALRHRRSHQVPKHWAPLYGNKCWLASRRCQCMAQRPPTPSGMQKSTPARLVFQAQQHNALASFTVCLPILMLSTSHRQRFKQLLNAMPPFSR</sequence>
<dbReference type="GO" id="GO:0006508">
    <property type="term" value="P:proteolysis"/>
    <property type="evidence" value="ECO:0007669"/>
    <property type="project" value="UniProtKB-KW"/>
</dbReference>
<organism evidence="1 2">
    <name type="scientific">Trichinella spiralis</name>
    <name type="common">Trichina worm</name>
    <dbReference type="NCBI Taxonomy" id="6334"/>
    <lineage>
        <taxon>Eukaryota</taxon>
        <taxon>Metazoa</taxon>
        <taxon>Ecdysozoa</taxon>
        <taxon>Nematoda</taxon>
        <taxon>Enoplea</taxon>
        <taxon>Dorylaimia</taxon>
        <taxon>Trichinellida</taxon>
        <taxon>Trichinellidae</taxon>
        <taxon>Trichinella</taxon>
    </lineage>
</organism>
<evidence type="ECO:0000313" key="1">
    <source>
        <dbReference type="EMBL" id="KAL1234330.1"/>
    </source>
</evidence>
<keyword evidence="1" id="KW-0378">Hydrolase</keyword>
<keyword evidence="1" id="KW-0645">Protease</keyword>
<name>A0ABR3KET9_TRISP</name>